<dbReference type="PANTHER" id="PTHR47784:SF10">
    <property type="entry name" value="TRANSCRIPTION FACTOR, PUTATIVE (AFU_ORTHOLOGUE AFUA_6G14150)-RELATED"/>
    <property type="match status" value="1"/>
</dbReference>
<dbReference type="OrthoDB" id="4937900at2759"/>
<keyword evidence="2" id="KW-1185">Reference proteome</keyword>
<name>A0A6A5WXY3_9PLEO</name>
<gene>
    <name evidence="1" type="ORF">P154DRAFT_519551</name>
</gene>
<reference evidence="1" key="1">
    <citation type="journal article" date="2020" name="Stud. Mycol.">
        <title>101 Dothideomycetes genomes: a test case for predicting lifestyles and emergence of pathogens.</title>
        <authorList>
            <person name="Haridas S."/>
            <person name="Albert R."/>
            <person name="Binder M."/>
            <person name="Bloem J."/>
            <person name="Labutti K."/>
            <person name="Salamov A."/>
            <person name="Andreopoulos B."/>
            <person name="Baker S."/>
            <person name="Barry K."/>
            <person name="Bills G."/>
            <person name="Bluhm B."/>
            <person name="Cannon C."/>
            <person name="Castanera R."/>
            <person name="Culley D."/>
            <person name="Daum C."/>
            <person name="Ezra D."/>
            <person name="Gonzalez J."/>
            <person name="Henrissat B."/>
            <person name="Kuo A."/>
            <person name="Liang C."/>
            <person name="Lipzen A."/>
            <person name="Lutzoni F."/>
            <person name="Magnuson J."/>
            <person name="Mondo S."/>
            <person name="Nolan M."/>
            <person name="Ohm R."/>
            <person name="Pangilinan J."/>
            <person name="Park H.-J."/>
            <person name="Ramirez L."/>
            <person name="Alfaro M."/>
            <person name="Sun H."/>
            <person name="Tritt A."/>
            <person name="Yoshinaga Y."/>
            <person name="Zwiers L.-H."/>
            <person name="Turgeon B."/>
            <person name="Goodwin S."/>
            <person name="Spatafora J."/>
            <person name="Crous P."/>
            <person name="Grigoriev I."/>
        </authorList>
    </citation>
    <scope>NUCLEOTIDE SEQUENCE</scope>
    <source>
        <strain evidence="1">CBS 123094</strain>
    </source>
</reference>
<protein>
    <recommendedName>
        <fullName evidence="3">C6 transcription factor</fullName>
    </recommendedName>
</protein>
<evidence type="ECO:0000313" key="1">
    <source>
        <dbReference type="EMBL" id="KAF2003935.1"/>
    </source>
</evidence>
<sequence>MTTTFLDLLPSNRSTSMFLPPSKIPDVALMHHWCTRTCYSFTVHEVELFRDHVGQEALCHEYLMDALLATTLLHIASESTDYIKIRSLVDEALHRQNNSVSGLRAALSELSPQNCDSVFACSVLLMVCSIVSPLLSRRCDDQVRYTADAILLLADFIRGISSVVHLGRPWLEQGRLHQMFDHKCKHFFAATKRDFPVDELRWLRDNNTEASSLKREVFNHALQELESAFNGEQSTVKWIVRVGDRFVDELRKGNAVAIIILMFWGVLLHGLDKTWWTQYSGRRLVEDLSASSDGQAPEWVRLAVWCQEQVGLSL</sequence>
<accession>A0A6A5WXY3</accession>
<evidence type="ECO:0008006" key="3">
    <source>
        <dbReference type="Google" id="ProtNLM"/>
    </source>
</evidence>
<dbReference type="AlphaFoldDB" id="A0A6A5WXY3"/>
<evidence type="ECO:0000313" key="2">
    <source>
        <dbReference type="Proteomes" id="UP000799779"/>
    </source>
</evidence>
<dbReference type="PANTHER" id="PTHR47784">
    <property type="entry name" value="STEROL UPTAKE CONTROL PROTEIN 2"/>
    <property type="match status" value="1"/>
</dbReference>
<dbReference type="InterPro" id="IPR053157">
    <property type="entry name" value="Sterol_Uptake_Regulator"/>
</dbReference>
<dbReference type="GO" id="GO:0001228">
    <property type="term" value="F:DNA-binding transcription activator activity, RNA polymerase II-specific"/>
    <property type="evidence" value="ECO:0007669"/>
    <property type="project" value="TreeGrafter"/>
</dbReference>
<proteinExistence type="predicted"/>
<dbReference type="Proteomes" id="UP000799779">
    <property type="component" value="Unassembled WGS sequence"/>
</dbReference>
<dbReference type="EMBL" id="ML977569">
    <property type="protein sequence ID" value="KAF2003935.1"/>
    <property type="molecule type" value="Genomic_DNA"/>
</dbReference>
<organism evidence="1 2">
    <name type="scientific">Amniculicola lignicola CBS 123094</name>
    <dbReference type="NCBI Taxonomy" id="1392246"/>
    <lineage>
        <taxon>Eukaryota</taxon>
        <taxon>Fungi</taxon>
        <taxon>Dikarya</taxon>
        <taxon>Ascomycota</taxon>
        <taxon>Pezizomycotina</taxon>
        <taxon>Dothideomycetes</taxon>
        <taxon>Pleosporomycetidae</taxon>
        <taxon>Pleosporales</taxon>
        <taxon>Amniculicolaceae</taxon>
        <taxon>Amniculicola</taxon>
    </lineage>
</organism>